<evidence type="ECO:0000313" key="2">
    <source>
        <dbReference type="Proteomes" id="UP000177943"/>
    </source>
</evidence>
<name>A0A1G2MVG6_9BACT</name>
<dbReference type="EMBL" id="MHRP01000004">
    <property type="protein sequence ID" value="OHA27847.1"/>
    <property type="molecule type" value="Genomic_DNA"/>
</dbReference>
<dbReference type="Proteomes" id="UP000177943">
    <property type="component" value="Unassembled WGS sequence"/>
</dbReference>
<dbReference type="AlphaFoldDB" id="A0A1G2MVG6"/>
<accession>A0A1G2MVG6</accession>
<gene>
    <name evidence="1" type="ORF">A3D56_01360</name>
</gene>
<protein>
    <submittedName>
        <fullName evidence="1">Uncharacterized protein</fullName>
    </submittedName>
</protein>
<organism evidence="1 2">
    <name type="scientific">Candidatus Taylorbacteria bacterium RIFCSPHIGHO2_02_FULL_45_35</name>
    <dbReference type="NCBI Taxonomy" id="1802311"/>
    <lineage>
        <taxon>Bacteria</taxon>
        <taxon>Candidatus Tayloriibacteriota</taxon>
    </lineage>
</organism>
<sequence>MIPKTIIRRIATRVQTTALYEENGYIVTDLFVGCVILALSHYLPADASIESAAEDVKAELARRKCQISHAPGGDPRLNVYQN</sequence>
<evidence type="ECO:0000313" key="1">
    <source>
        <dbReference type="EMBL" id="OHA27847.1"/>
    </source>
</evidence>
<proteinExistence type="predicted"/>
<reference evidence="1 2" key="1">
    <citation type="journal article" date="2016" name="Nat. Commun.">
        <title>Thousands of microbial genomes shed light on interconnected biogeochemical processes in an aquifer system.</title>
        <authorList>
            <person name="Anantharaman K."/>
            <person name="Brown C.T."/>
            <person name="Hug L.A."/>
            <person name="Sharon I."/>
            <person name="Castelle C.J."/>
            <person name="Probst A.J."/>
            <person name="Thomas B.C."/>
            <person name="Singh A."/>
            <person name="Wilkins M.J."/>
            <person name="Karaoz U."/>
            <person name="Brodie E.L."/>
            <person name="Williams K.H."/>
            <person name="Hubbard S.S."/>
            <person name="Banfield J.F."/>
        </authorList>
    </citation>
    <scope>NUCLEOTIDE SEQUENCE [LARGE SCALE GENOMIC DNA]</scope>
</reference>
<comment type="caution">
    <text evidence="1">The sequence shown here is derived from an EMBL/GenBank/DDBJ whole genome shotgun (WGS) entry which is preliminary data.</text>
</comment>